<sequence length="97" mass="10663">LEGDALTDNYVYSDEGGNYGTWKRPGNEDLGDDNESMSPSGGGRERFGLGGEVGLDGRWRQMHMNVLKSTNPYGNTAFVNPFDHQSLGVYPQYSQSP</sequence>
<accession>A0A1X0P4C8</accession>
<dbReference type="RefSeq" id="XP_028885366.1">
    <property type="nucleotide sequence ID" value="XM_029023342.1"/>
</dbReference>
<dbReference type="AlphaFoldDB" id="A0A1X0P4C8"/>
<dbReference type="Proteomes" id="UP000192257">
    <property type="component" value="Unassembled WGS sequence"/>
</dbReference>
<keyword evidence="3" id="KW-1185">Reference proteome</keyword>
<feature type="region of interest" description="Disordered" evidence="1">
    <location>
        <begin position="1"/>
        <end position="52"/>
    </location>
</feature>
<reference evidence="2 3" key="1">
    <citation type="submission" date="2017-03" db="EMBL/GenBank/DDBJ databases">
        <title>An alternative strategy for trypanosome survival in the mammalian bloodstream revealed through genome and transcriptome analysis of the ubiquitous bovine parasite Trypanosoma (Megatrypanum) theileri.</title>
        <authorList>
            <person name="Kelly S."/>
            <person name="Ivens A."/>
            <person name="Mott A."/>
            <person name="O'Neill E."/>
            <person name="Emms D."/>
            <person name="Macleod O."/>
            <person name="Voorheis P."/>
            <person name="Matthews J."/>
            <person name="Matthews K."/>
            <person name="Carrington M."/>
        </authorList>
    </citation>
    <scope>NUCLEOTIDE SEQUENCE [LARGE SCALE GENOMIC DNA]</scope>
    <source>
        <strain evidence="2">Edinburgh</strain>
    </source>
</reference>
<dbReference type="VEuPathDB" id="TriTrypDB:TM35_000063050"/>
<name>A0A1X0P4C8_9TRYP</name>
<dbReference type="EMBL" id="NBCO01000006">
    <property type="protein sequence ID" value="ORC91300.1"/>
    <property type="molecule type" value="Genomic_DNA"/>
</dbReference>
<dbReference type="GeneID" id="39983122"/>
<protein>
    <submittedName>
        <fullName evidence="2">Uncharacterized protein</fullName>
    </submittedName>
</protein>
<evidence type="ECO:0000256" key="1">
    <source>
        <dbReference type="SAM" id="MobiDB-lite"/>
    </source>
</evidence>
<gene>
    <name evidence="2" type="ORF">TM35_000063050</name>
</gene>
<dbReference type="OrthoDB" id="273613at2759"/>
<proteinExistence type="predicted"/>
<feature type="non-terminal residue" evidence="2">
    <location>
        <position position="1"/>
    </location>
</feature>
<evidence type="ECO:0000313" key="2">
    <source>
        <dbReference type="EMBL" id="ORC91300.1"/>
    </source>
</evidence>
<organism evidence="2 3">
    <name type="scientific">Trypanosoma theileri</name>
    <dbReference type="NCBI Taxonomy" id="67003"/>
    <lineage>
        <taxon>Eukaryota</taxon>
        <taxon>Discoba</taxon>
        <taxon>Euglenozoa</taxon>
        <taxon>Kinetoplastea</taxon>
        <taxon>Metakinetoplastina</taxon>
        <taxon>Trypanosomatida</taxon>
        <taxon>Trypanosomatidae</taxon>
        <taxon>Trypanosoma</taxon>
    </lineage>
</organism>
<feature type="non-terminal residue" evidence="2">
    <location>
        <position position="97"/>
    </location>
</feature>
<comment type="caution">
    <text evidence="2">The sequence shown here is derived from an EMBL/GenBank/DDBJ whole genome shotgun (WGS) entry which is preliminary data.</text>
</comment>
<evidence type="ECO:0000313" key="3">
    <source>
        <dbReference type="Proteomes" id="UP000192257"/>
    </source>
</evidence>